<dbReference type="AlphaFoldDB" id="A5IYC4"/>
<dbReference type="EMBL" id="CU179680">
    <property type="protein sequence ID" value="CAL59033.1"/>
    <property type="molecule type" value="Genomic_DNA"/>
</dbReference>
<dbReference type="Proteomes" id="UP000007065">
    <property type="component" value="Chromosome"/>
</dbReference>
<organism evidence="2 3">
    <name type="scientific">Mycoplasmopsis agalactiae (strain NCTC 10123 / CIP 59.7 / PG2)</name>
    <name type="common">Mycoplasma agalactiae</name>
    <dbReference type="NCBI Taxonomy" id="347257"/>
    <lineage>
        <taxon>Bacteria</taxon>
        <taxon>Bacillati</taxon>
        <taxon>Mycoplasmatota</taxon>
        <taxon>Mycoplasmoidales</taxon>
        <taxon>Metamycoplasmataceae</taxon>
        <taxon>Mycoplasmopsis</taxon>
    </lineage>
</organism>
<keyword evidence="1" id="KW-0472">Membrane</keyword>
<name>A5IYC4_MYCAP</name>
<feature type="transmembrane region" description="Helical" evidence="1">
    <location>
        <begin position="41"/>
        <end position="60"/>
    </location>
</feature>
<keyword evidence="3" id="KW-1185">Reference proteome</keyword>
<accession>A5IYC4</accession>
<evidence type="ECO:0000256" key="1">
    <source>
        <dbReference type="SAM" id="Phobius"/>
    </source>
</evidence>
<reference evidence="3" key="1">
    <citation type="journal article" date="2007" name="PLoS Genet.">
        <title>Being pathogenic, plastic, and sexual while living with a nearly minimal bacterial genome.</title>
        <authorList>
            <person name="Sirand-Pugnet P."/>
            <person name="Lartigue C."/>
            <person name="Marenda M."/>
            <person name="Jacob D."/>
            <person name="Barre A."/>
            <person name="Barbe V."/>
            <person name="Schenowitz C."/>
            <person name="Mangenot S."/>
            <person name="Couloux A."/>
            <person name="Segurens B."/>
            <person name="de Daruvar A."/>
            <person name="Blanchard A."/>
            <person name="Citti C."/>
        </authorList>
    </citation>
    <scope>NUCLEOTIDE SEQUENCE [LARGE SCALE GENOMIC DNA]</scope>
    <source>
        <strain evidence="3">PG2</strain>
    </source>
</reference>
<gene>
    <name evidence="2" type="ordered locus">MAG3350</name>
</gene>
<evidence type="ECO:0000313" key="2">
    <source>
        <dbReference type="EMBL" id="CAL59033.1"/>
    </source>
</evidence>
<protein>
    <submittedName>
        <fullName evidence="2">Uncharacterized protein</fullName>
    </submittedName>
</protein>
<dbReference type="HOGENOM" id="CLU_2523937_0_0_14"/>
<dbReference type="KEGG" id="maa:MAG3350"/>
<sequence>MLLIKFMIIKLWSVSEIIVLMIASIDLSSKFFPIYLFRNKCFSITACVVFVCYCLIYKLIISCIKPYEFLYIIDFMCCFRLGWE</sequence>
<keyword evidence="1" id="KW-0812">Transmembrane</keyword>
<proteinExistence type="predicted"/>
<feature type="transmembrane region" description="Helical" evidence="1">
    <location>
        <begin position="6"/>
        <end position="29"/>
    </location>
</feature>
<keyword evidence="1" id="KW-1133">Transmembrane helix</keyword>
<evidence type="ECO:0000313" key="3">
    <source>
        <dbReference type="Proteomes" id="UP000007065"/>
    </source>
</evidence>
<dbReference type="STRING" id="347257.MAG3350"/>